<dbReference type="AlphaFoldDB" id="A0A0W0Y6R2"/>
<organism evidence="1 2">
    <name type="scientific">Legionella quinlivanii</name>
    <dbReference type="NCBI Taxonomy" id="45073"/>
    <lineage>
        <taxon>Bacteria</taxon>
        <taxon>Pseudomonadati</taxon>
        <taxon>Pseudomonadota</taxon>
        <taxon>Gammaproteobacteria</taxon>
        <taxon>Legionellales</taxon>
        <taxon>Legionellaceae</taxon>
        <taxon>Legionella</taxon>
    </lineage>
</organism>
<dbReference type="OrthoDB" id="9872039at2"/>
<dbReference type="RefSeq" id="WP_058506226.1">
    <property type="nucleotide sequence ID" value="NZ_CAAAIK010000018.1"/>
</dbReference>
<keyword evidence="2" id="KW-1185">Reference proteome</keyword>
<evidence type="ECO:0000313" key="1">
    <source>
        <dbReference type="EMBL" id="KTD52635.1"/>
    </source>
</evidence>
<gene>
    <name evidence="1" type="ORF">Lqui_0088</name>
</gene>
<reference evidence="1 2" key="1">
    <citation type="submission" date="2015-11" db="EMBL/GenBank/DDBJ databases">
        <title>Genomic analysis of 38 Legionella species identifies large and diverse effector repertoires.</title>
        <authorList>
            <person name="Burstein D."/>
            <person name="Amaro F."/>
            <person name="Zusman T."/>
            <person name="Lifshitz Z."/>
            <person name="Cohen O."/>
            <person name="Gilbert J.A."/>
            <person name="Pupko T."/>
            <person name="Shuman H.A."/>
            <person name="Segal G."/>
        </authorList>
    </citation>
    <scope>NUCLEOTIDE SEQUENCE [LARGE SCALE GENOMIC DNA]</scope>
    <source>
        <strain evidence="1 2">CDC#1442-AUS-E</strain>
    </source>
</reference>
<proteinExistence type="predicted"/>
<dbReference type="EMBL" id="LNYS01000002">
    <property type="protein sequence ID" value="KTD52635.1"/>
    <property type="molecule type" value="Genomic_DNA"/>
</dbReference>
<evidence type="ECO:0000313" key="2">
    <source>
        <dbReference type="Proteomes" id="UP000054618"/>
    </source>
</evidence>
<sequence length="144" mass="16873">MKFYHATALANYKKIKNEGLRINQRGKNKYGLDHKVDYAEIYGSESEASHYRKKPCIHFTKKSNVTFYSELIKDSFNVGVKYLEIDIDPDQYDVETDPEDNDSYICFDNIPPECIKSIELDQKKQHDLDTDESDSIHYNFKCGR</sequence>
<dbReference type="Proteomes" id="UP000054618">
    <property type="component" value="Unassembled WGS sequence"/>
</dbReference>
<dbReference type="PATRIC" id="fig|45073.5.peg.92"/>
<comment type="caution">
    <text evidence="1">The sequence shown here is derived from an EMBL/GenBank/DDBJ whole genome shotgun (WGS) entry which is preliminary data.</text>
</comment>
<protein>
    <submittedName>
        <fullName evidence="1">Uncharacterized protein</fullName>
    </submittedName>
</protein>
<accession>A0A0W0Y6R2</accession>
<name>A0A0W0Y6R2_9GAMM</name>